<protein>
    <submittedName>
        <fullName evidence="2">Uncharacterized protein</fullName>
    </submittedName>
</protein>
<dbReference type="GeneID" id="67021627"/>
<dbReference type="Proteomes" id="UP000676310">
    <property type="component" value="Unassembled WGS sequence"/>
</dbReference>
<sequence>MSAKSKTAKAAAPNDQRPAKQSGAKNAYLLAYNAVSAALWAGVLYQTVTIGGNEVVNAQKAGAFFGSNDWFTATKRGLASGKVYDSLEGYTRTVQTLAGLEVLHSLVGTSLPDTHSPPLD</sequence>
<dbReference type="EMBL" id="CAJRGZ010000025">
    <property type="protein sequence ID" value="CAG5180782.1"/>
    <property type="molecule type" value="Genomic_DNA"/>
</dbReference>
<evidence type="ECO:0000313" key="3">
    <source>
        <dbReference type="Proteomes" id="UP000676310"/>
    </source>
</evidence>
<gene>
    <name evidence="2" type="ORF">ALTATR162_LOCUS9409</name>
</gene>
<accession>A0A8J2N8X0</accession>
<dbReference type="OrthoDB" id="46988at2759"/>
<comment type="caution">
    <text evidence="2">The sequence shown here is derived from an EMBL/GenBank/DDBJ whole genome shotgun (WGS) entry which is preliminary data.</text>
</comment>
<feature type="region of interest" description="Disordered" evidence="1">
    <location>
        <begin position="1"/>
        <end position="22"/>
    </location>
</feature>
<evidence type="ECO:0000313" key="2">
    <source>
        <dbReference type="EMBL" id="CAG5180782.1"/>
    </source>
</evidence>
<keyword evidence="3" id="KW-1185">Reference proteome</keyword>
<evidence type="ECO:0000256" key="1">
    <source>
        <dbReference type="SAM" id="MobiDB-lite"/>
    </source>
</evidence>
<dbReference type="RefSeq" id="XP_043172977.1">
    <property type="nucleotide sequence ID" value="XM_043317042.1"/>
</dbReference>
<name>A0A8J2N8X0_9PLEO</name>
<feature type="compositionally biased region" description="Low complexity" evidence="1">
    <location>
        <begin position="1"/>
        <end position="12"/>
    </location>
</feature>
<proteinExistence type="predicted"/>
<reference evidence="2" key="1">
    <citation type="submission" date="2021-05" db="EMBL/GenBank/DDBJ databases">
        <authorList>
            <person name="Stam R."/>
        </authorList>
    </citation>
    <scope>NUCLEOTIDE SEQUENCE</scope>
    <source>
        <strain evidence="2">CS162</strain>
    </source>
</reference>
<organism evidence="2 3">
    <name type="scientific">Alternaria atra</name>
    <dbReference type="NCBI Taxonomy" id="119953"/>
    <lineage>
        <taxon>Eukaryota</taxon>
        <taxon>Fungi</taxon>
        <taxon>Dikarya</taxon>
        <taxon>Ascomycota</taxon>
        <taxon>Pezizomycotina</taxon>
        <taxon>Dothideomycetes</taxon>
        <taxon>Pleosporomycetidae</taxon>
        <taxon>Pleosporales</taxon>
        <taxon>Pleosporineae</taxon>
        <taxon>Pleosporaceae</taxon>
        <taxon>Alternaria</taxon>
        <taxon>Alternaria sect. Ulocladioides</taxon>
    </lineage>
</organism>
<dbReference type="AlphaFoldDB" id="A0A8J2N8X0"/>